<dbReference type="PANTHER" id="PTHR30561">
    <property type="entry name" value="SMR FAMILY PROTON-DEPENDENT DRUG EFFLUX TRANSPORTER SUGE"/>
    <property type="match status" value="1"/>
</dbReference>
<evidence type="ECO:0000256" key="2">
    <source>
        <dbReference type="ARBA" id="ARBA00022475"/>
    </source>
</evidence>
<dbReference type="AlphaFoldDB" id="A0A917BAJ6"/>
<dbReference type="InterPro" id="IPR037185">
    <property type="entry name" value="EmrE-like"/>
</dbReference>
<evidence type="ECO:0000313" key="9">
    <source>
        <dbReference type="Proteomes" id="UP000660110"/>
    </source>
</evidence>
<evidence type="ECO:0000256" key="7">
    <source>
        <dbReference type="SAM" id="Phobius"/>
    </source>
</evidence>
<feature type="transmembrane region" description="Helical" evidence="7">
    <location>
        <begin position="59"/>
        <end position="78"/>
    </location>
</feature>
<reference evidence="8" key="2">
    <citation type="submission" date="2020-09" db="EMBL/GenBank/DDBJ databases">
        <authorList>
            <person name="Sun Q."/>
            <person name="Zhou Y."/>
        </authorList>
    </citation>
    <scope>NUCLEOTIDE SEQUENCE</scope>
    <source>
        <strain evidence="8">CGMCC 1.12153</strain>
    </source>
</reference>
<dbReference type="PANTHER" id="PTHR30561:SF7">
    <property type="entry name" value="GUANIDINIUM EFFLUX SYSTEM SUBUNIT GDNC-RELATED"/>
    <property type="match status" value="1"/>
</dbReference>
<dbReference type="SUPFAM" id="SSF103481">
    <property type="entry name" value="Multidrug resistance efflux transporter EmrE"/>
    <property type="match status" value="1"/>
</dbReference>
<organism evidence="8 9">
    <name type="scientific">Halobacillus andaensis</name>
    <dbReference type="NCBI Taxonomy" id="1176239"/>
    <lineage>
        <taxon>Bacteria</taxon>
        <taxon>Bacillati</taxon>
        <taxon>Bacillota</taxon>
        <taxon>Bacilli</taxon>
        <taxon>Bacillales</taxon>
        <taxon>Bacillaceae</taxon>
        <taxon>Halobacillus</taxon>
    </lineage>
</organism>
<keyword evidence="3 6" id="KW-0812">Transmembrane</keyword>
<gene>
    <name evidence="8" type="primary">ykkC</name>
    <name evidence="8" type="ORF">GCM10010954_34300</name>
</gene>
<dbReference type="EMBL" id="BMEL01000004">
    <property type="protein sequence ID" value="GGF32246.1"/>
    <property type="molecule type" value="Genomic_DNA"/>
</dbReference>
<accession>A0A917BAJ6</accession>
<proteinExistence type="inferred from homology"/>
<keyword evidence="9" id="KW-1185">Reference proteome</keyword>
<feature type="transmembrane region" description="Helical" evidence="7">
    <location>
        <begin position="84"/>
        <end position="103"/>
    </location>
</feature>
<protein>
    <submittedName>
        <fullName evidence="8">Multidrug resistance protein YkkC</fullName>
    </submittedName>
</protein>
<evidence type="ECO:0000256" key="4">
    <source>
        <dbReference type="ARBA" id="ARBA00022989"/>
    </source>
</evidence>
<dbReference type="InterPro" id="IPR045324">
    <property type="entry name" value="Small_multidrug_res"/>
</dbReference>
<reference evidence="8" key="1">
    <citation type="journal article" date="2014" name="Int. J. Syst. Evol. Microbiol.">
        <title>Complete genome sequence of Corynebacterium casei LMG S-19264T (=DSM 44701T), isolated from a smear-ripened cheese.</title>
        <authorList>
            <consortium name="US DOE Joint Genome Institute (JGI-PGF)"/>
            <person name="Walter F."/>
            <person name="Albersmeier A."/>
            <person name="Kalinowski J."/>
            <person name="Ruckert C."/>
        </authorList>
    </citation>
    <scope>NUCLEOTIDE SEQUENCE</scope>
    <source>
        <strain evidence="8">CGMCC 1.12153</strain>
    </source>
</reference>
<dbReference type="Pfam" id="PF00893">
    <property type="entry name" value="Multi_Drug_Res"/>
    <property type="match status" value="1"/>
</dbReference>
<evidence type="ECO:0000256" key="5">
    <source>
        <dbReference type="ARBA" id="ARBA00023136"/>
    </source>
</evidence>
<dbReference type="Gene3D" id="1.10.3730.20">
    <property type="match status" value="1"/>
</dbReference>
<keyword evidence="5 7" id="KW-0472">Membrane</keyword>
<name>A0A917BAJ6_HALAA</name>
<feature type="transmembrane region" description="Helical" evidence="7">
    <location>
        <begin position="29"/>
        <end position="47"/>
    </location>
</feature>
<evidence type="ECO:0000256" key="6">
    <source>
        <dbReference type="RuleBase" id="RU003942"/>
    </source>
</evidence>
<sequence>MVAKEWRKLVIAAGFEVGWVIGLKHASTVIEWILTCLAIFISFYLLIASGRLLPVGTAYAVFTGLGATGTVVAEIVLFNEEINIIKLLFIALLVSGIIALKIIDPPKQAEESTL</sequence>
<comment type="caution">
    <text evidence="8">The sequence shown here is derived from an EMBL/GenBank/DDBJ whole genome shotgun (WGS) entry which is preliminary data.</text>
</comment>
<evidence type="ECO:0000256" key="3">
    <source>
        <dbReference type="ARBA" id="ARBA00022692"/>
    </source>
</evidence>
<keyword evidence="4 7" id="KW-1133">Transmembrane helix</keyword>
<dbReference type="RefSeq" id="WP_188378727.1">
    <property type="nucleotide sequence ID" value="NZ_BMEL01000004.1"/>
</dbReference>
<keyword evidence="2" id="KW-1003">Cell membrane</keyword>
<comment type="similarity">
    <text evidence="6">Belongs to the drug/metabolite transporter (DMT) superfamily. Small multidrug resistance (SMR) (TC 2.A.7.1) family.</text>
</comment>
<evidence type="ECO:0000313" key="8">
    <source>
        <dbReference type="EMBL" id="GGF32246.1"/>
    </source>
</evidence>
<dbReference type="InterPro" id="IPR000390">
    <property type="entry name" value="Small_drug/metabolite_transptr"/>
</dbReference>
<dbReference type="GO" id="GO:0005886">
    <property type="term" value="C:plasma membrane"/>
    <property type="evidence" value="ECO:0007669"/>
    <property type="project" value="UniProtKB-SubCell"/>
</dbReference>
<comment type="subcellular location">
    <subcellularLocation>
        <location evidence="1 6">Cell membrane</location>
        <topology evidence="1 6">Multi-pass membrane protein</topology>
    </subcellularLocation>
</comment>
<dbReference type="Proteomes" id="UP000660110">
    <property type="component" value="Unassembled WGS sequence"/>
</dbReference>
<dbReference type="GO" id="GO:0022857">
    <property type="term" value="F:transmembrane transporter activity"/>
    <property type="evidence" value="ECO:0007669"/>
    <property type="project" value="InterPro"/>
</dbReference>
<evidence type="ECO:0000256" key="1">
    <source>
        <dbReference type="ARBA" id="ARBA00004651"/>
    </source>
</evidence>